<organism evidence="4 5">
    <name type="scientific">Gonapodya prolifera (strain JEL478)</name>
    <name type="common">Monoblepharis prolifera</name>
    <dbReference type="NCBI Taxonomy" id="1344416"/>
    <lineage>
        <taxon>Eukaryota</taxon>
        <taxon>Fungi</taxon>
        <taxon>Fungi incertae sedis</taxon>
        <taxon>Chytridiomycota</taxon>
        <taxon>Chytridiomycota incertae sedis</taxon>
        <taxon>Monoblepharidomycetes</taxon>
        <taxon>Monoblepharidales</taxon>
        <taxon>Gonapodyaceae</taxon>
        <taxon>Gonapodya</taxon>
    </lineage>
</organism>
<dbReference type="PANTHER" id="PTHR46648:SF1">
    <property type="entry name" value="ADENOSINE 5'-MONOPHOSPHORAMIDASE HNT1"/>
    <property type="match status" value="1"/>
</dbReference>
<feature type="active site" description="Tele-AMP-histidine intermediate" evidence="1">
    <location>
        <position position="98"/>
    </location>
</feature>
<protein>
    <submittedName>
        <fullName evidence="4">HIT-like protein</fullName>
    </submittedName>
</protein>
<dbReference type="OMA" id="YHAEFMH"/>
<evidence type="ECO:0000256" key="1">
    <source>
        <dbReference type="PIRSR" id="PIRSR601310-1"/>
    </source>
</evidence>
<name>A0A139AB20_GONPJ</name>
<dbReference type="InterPro" id="IPR011146">
    <property type="entry name" value="HIT-like"/>
</dbReference>
<dbReference type="AlphaFoldDB" id="A0A139AB20"/>
<dbReference type="EMBL" id="KQ965772">
    <property type="protein sequence ID" value="KXS14022.1"/>
    <property type="molecule type" value="Genomic_DNA"/>
</dbReference>
<dbReference type="Proteomes" id="UP000070544">
    <property type="component" value="Unassembled WGS sequence"/>
</dbReference>
<evidence type="ECO:0000259" key="3">
    <source>
        <dbReference type="PROSITE" id="PS51084"/>
    </source>
</evidence>
<dbReference type="OrthoDB" id="672793at2759"/>
<feature type="domain" description="HIT" evidence="3">
    <location>
        <begin position="6"/>
        <end position="111"/>
    </location>
</feature>
<dbReference type="STRING" id="1344416.A0A139AB20"/>
<comment type="caution">
    <text evidence="2">Lacks conserved residue(s) required for the propagation of feature annotation.</text>
</comment>
<dbReference type="CDD" id="cd01277">
    <property type="entry name" value="HINT_subgroup"/>
    <property type="match status" value="1"/>
</dbReference>
<dbReference type="Pfam" id="PF01230">
    <property type="entry name" value="HIT"/>
    <property type="match status" value="1"/>
</dbReference>
<evidence type="ECO:0000313" key="4">
    <source>
        <dbReference type="EMBL" id="KXS14022.1"/>
    </source>
</evidence>
<proteinExistence type="predicted"/>
<accession>A0A139AB20</accession>
<reference evidence="4 5" key="1">
    <citation type="journal article" date="2015" name="Genome Biol. Evol.">
        <title>Phylogenomic analyses indicate that early fungi evolved digesting cell walls of algal ancestors of land plants.</title>
        <authorList>
            <person name="Chang Y."/>
            <person name="Wang S."/>
            <person name="Sekimoto S."/>
            <person name="Aerts A.L."/>
            <person name="Choi C."/>
            <person name="Clum A."/>
            <person name="LaButti K.M."/>
            <person name="Lindquist E.A."/>
            <person name="Yee Ngan C."/>
            <person name="Ohm R.A."/>
            <person name="Salamov A.A."/>
            <person name="Grigoriev I.V."/>
            <person name="Spatafora J.W."/>
            <person name="Berbee M.L."/>
        </authorList>
    </citation>
    <scope>NUCLEOTIDE SEQUENCE [LARGE SCALE GENOMIC DNA]</scope>
    <source>
        <strain evidence="4 5">JEL478</strain>
    </source>
</reference>
<dbReference type="GO" id="GO:0043530">
    <property type="term" value="F:adenosine 5'-monophosphoramidase activity"/>
    <property type="evidence" value="ECO:0007669"/>
    <property type="project" value="EnsemblFungi"/>
</dbReference>
<evidence type="ECO:0000256" key="2">
    <source>
        <dbReference type="PROSITE-ProRule" id="PRU00464"/>
    </source>
</evidence>
<sequence length="144" mass="15849">MAASCVFCKIVRGILPSHKLIETERTLAFLDIGPLSEGHCLVIPKAHSQFFHQVSDTDLAELLPMAKKVALALNVPNYNLLQNNGRPAHQFVDHVSSHFHIIPKQADGSGLGIQWPTKTMSKEDLEKTAASIRKALAELKEEST</sequence>
<dbReference type="InterPro" id="IPR001310">
    <property type="entry name" value="Histidine_triad_HIT"/>
</dbReference>
<dbReference type="PANTHER" id="PTHR46648">
    <property type="entry name" value="HIT FAMILY PROTEIN 1"/>
    <property type="match status" value="1"/>
</dbReference>
<dbReference type="SUPFAM" id="SSF54197">
    <property type="entry name" value="HIT-like"/>
    <property type="match status" value="1"/>
</dbReference>
<keyword evidence="5" id="KW-1185">Reference proteome</keyword>
<dbReference type="InterPro" id="IPR039384">
    <property type="entry name" value="HINT"/>
</dbReference>
<evidence type="ECO:0000313" key="5">
    <source>
        <dbReference type="Proteomes" id="UP000070544"/>
    </source>
</evidence>
<dbReference type="InterPro" id="IPR036265">
    <property type="entry name" value="HIT-like_sf"/>
</dbReference>
<dbReference type="GO" id="GO:0009117">
    <property type="term" value="P:nucleotide metabolic process"/>
    <property type="evidence" value="ECO:0007669"/>
    <property type="project" value="EnsemblFungi"/>
</dbReference>
<dbReference type="PRINTS" id="PR00332">
    <property type="entry name" value="HISTRIAD"/>
</dbReference>
<dbReference type="Gene3D" id="3.30.428.10">
    <property type="entry name" value="HIT-like"/>
    <property type="match status" value="1"/>
</dbReference>
<dbReference type="PROSITE" id="PS51084">
    <property type="entry name" value="HIT_2"/>
    <property type="match status" value="1"/>
</dbReference>
<gene>
    <name evidence="4" type="ORF">M427DRAFT_58017</name>
</gene>